<organism evidence="2 3">
    <name type="scientific">Fimbriiglobus ruber</name>
    <dbReference type="NCBI Taxonomy" id="1908690"/>
    <lineage>
        <taxon>Bacteria</taxon>
        <taxon>Pseudomonadati</taxon>
        <taxon>Planctomycetota</taxon>
        <taxon>Planctomycetia</taxon>
        <taxon>Gemmatales</taxon>
        <taxon>Gemmataceae</taxon>
        <taxon>Fimbriiglobus</taxon>
    </lineage>
</organism>
<comment type="caution">
    <text evidence="2">The sequence shown here is derived from an EMBL/GenBank/DDBJ whole genome shotgun (WGS) entry which is preliminary data.</text>
</comment>
<dbReference type="InterPro" id="IPR027417">
    <property type="entry name" value="P-loop_NTPase"/>
</dbReference>
<accession>A0A225D2I3</accession>
<dbReference type="OrthoDB" id="248502at2"/>
<reference evidence="3" key="1">
    <citation type="submission" date="2017-06" db="EMBL/GenBank/DDBJ databases">
        <title>Genome analysis of Fimbriiglobus ruber SP5, the first member of the order Planctomycetales with confirmed chitinolytic capability.</title>
        <authorList>
            <person name="Ravin N.V."/>
            <person name="Rakitin A.L."/>
            <person name="Ivanova A.A."/>
            <person name="Beletsky A.V."/>
            <person name="Kulichevskaya I.S."/>
            <person name="Mardanov A.V."/>
            <person name="Dedysh S.N."/>
        </authorList>
    </citation>
    <scope>NUCLEOTIDE SEQUENCE [LARGE SCALE GENOMIC DNA]</scope>
    <source>
        <strain evidence="3">SP5</strain>
    </source>
</reference>
<feature type="domain" description="TraD/TraG TraM recognition site" evidence="1">
    <location>
        <begin position="316"/>
        <end position="450"/>
    </location>
</feature>
<dbReference type="AlphaFoldDB" id="A0A225D2I3"/>
<keyword evidence="3" id="KW-1185">Reference proteome</keyword>
<proteinExistence type="predicted"/>
<evidence type="ECO:0000313" key="2">
    <source>
        <dbReference type="EMBL" id="OWK35153.1"/>
    </source>
</evidence>
<gene>
    <name evidence="2" type="ORF">FRUB_09995</name>
</gene>
<dbReference type="InterPro" id="IPR032689">
    <property type="entry name" value="TraG-D_C"/>
</dbReference>
<dbReference type="RefSeq" id="WP_088260343.1">
    <property type="nucleotide sequence ID" value="NZ_NIDE01000019.1"/>
</dbReference>
<dbReference type="Pfam" id="PF12696">
    <property type="entry name" value="TraG-D_C"/>
    <property type="match status" value="1"/>
</dbReference>
<dbReference type="Gene3D" id="3.40.50.300">
    <property type="entry name" value="P-loop containing nucleotide triphosphate hydrolases"/>
    <property type="match status" value="1"/>
</dbReference>
<dbReference type="EMBL" id="NIDE01000019">
    <property type="protein sequence ID" value="OWK35153.1"/>
    <property type="molecule type" value="Genomic_DNA"/>
</dbReference>
<name>A0A225D2I3_9BACT</name>
<dbReference type="Proteomes" id="UP000214646">
    <property type="component" value="Unassembled WGS sequence"/>
</dbReference>
<sequence>MVRLLYQLILGLFLHRDAVLKIGPGRKDQLTLQQCCSNVFISGMIGSGKTTGICANLALGLYGHPSRPGGLILCQKPDEAARHIEYMRQTGRLADLIHVKPGGRWRINLLDSELSARGGGVESAKALLGVIMEAANRNRQRTSSDSYWPESSERQMGYAMALIQMAGLVVGFQEVLEFCQSLPNSSEQFKDPKWRQSSPAAKIVLAASMNRSETRAFKMAWEWFSTEWPELSEKTRSIIQSVTLNTLDKLLSNRFADLITGDTTFTAEKALRDGKLVIFDVPGAVYGPPAQWAAVAVKLLFQRAAMRRSLKEPCRPFIFYTDEAANFCVPELDAMFLSQSRQFKCICINVIQNIPLAVTALGSSEAARHQVQAWMSNHATVIGCANSDPETNKLLSNFAGEVTEVTFGGSSGTSQPFDIVSDFLGQPQGNISASWNQVFRPALPPDAFVSLSKGGKSRKVEAYVFQSGRRFSNGNTFIKAQFRQRF</sequence>
<dbReference type="SUPFAM" id="SSF52540">
    <property type="entry name" value="P-loop containing nucleoside triphosphate hydrolases"/>
    <property type="match status" value="1"/>
</dbReference>
<evidence type="ECO:0000259" key="1">
    <source>
        <dbReference type="Pfam" id="PF12696"/>
    </source>
</evidence>
<evidence type="ECO:0000313" key="3">
    <source>
        <dbReference type="Proteomes" id="UP000214646"/>
    </source>
</evidence>
<protein>
    <recommendedName>
        <fullName evidence="1">TraD/TraG TraM recognition site domain-containing protein</fullName>
    </recommendedName>
</protein>